<evidence type="ECO:0000256" key="1">
    <source>
        <dbReference type="ARBA" id="ARBA00022679"/>
    </source>
</evidence>
<comment type="caution">
    <text evidence="3">The sequence shown here is derived from an EMBL/GenBank/DDBJ whole genome shotgun (WGS) entry which is preliminary data.</text>
</comment>
<evidence type="ECO:0000313" key="3">
    <source>
        <dbReference type="EMBL" id="MBE0370862.1"/>
    </source>
</evidence>
<accession>A0ABR9EJH5</accession>
<evidence type="ECO:0000259" key="2">
    <source>
        <dbReference type="Pfam" id="PF01648"/>
    </source>
</evidence>
<dbReference type="InterPro" id="IPR037143">
    <property type="entry name" value="4-PPantetheinyl_Trfase_dom_sf"/>
</dbReference>
<dbReference type="SUPFAM" id="SSF56214">
    <property type="entry name" value="4'-phosphopantetheinyl transferase"/>
    <property type="match status" value="2"/>
</dbReference>
<evidence type="ECO:0000313" key="4">
    <source>
        <dbReference type="Proteomes" id="UP000615755"/>
    </source>
</evidence>
<dbReference type="Gene3D" id="3.90.470.20">
    <property type="entry name" value="4'-phosphopantetheinyl transferase domain"/>
    <property type="match status" value="2"/>
</dbReference>
<dbReference type="RefSeq" id="WP_192509895.1">
    <property type="nucleotide sequence ID" value="NZ_AQGV01000015.1"/>
</dbReference>
<gene>
    <name evidence="3" type="ORF">PAUR_b0976</name>
</gene>
<dbReference type="Proteomes" id="UP000615755">
    <property type="component" value="Unassembled WGS sequence"/>
</dbReference>
<name>A0ABR9EJH5_9GAMM</name>
<protein>
    <recommendedName>
        <fullName evidence="2">4'-phosphopantetheinyl transferase domain-containing protein</fullName>
    </recommendedName>
</protein>
<reference evidence="3 4" key="1">
    <citation type="submission" date="2015-03" db="EMBL/GenBank/DDBJ databases">
        <title>Genome sequence of Pseudoalteromonas aurantia.</title>
        <authorList>
            <person name="Xie B.-B."/>
            <person name="Rong J.-C."/>
            <person name="Qin Q.-L."/>
            <person name="Zhang Y.-Z."/>
        </authorList>
    </citation>
    <scope>NUCLEOTIDE SEQUENCE [LARGE SCALE GENOMIC DNA]</scope>
    <source>
        <strain evidence="3 4">208</strain>
    </source>
</reference>
<organism evidence="3 4">
    <name type="scientific">Pseudoalteromonas aurantia 208</name>
    <dbReference type="NCBI Taxonomy" id="1314867"/>
    <lineage>
        <taxon>Bacteria</taxon>
        <taxon>Pseudomonadati</taxon>
        <taxon>Pseudomonadota</taxon>
        <taxon>Gammaproteobacteria</taxon>
        <taxon>Alteromonadales</taxon>
        <taxon>Pseudoalteromonadaceae</taxon>
        <taxon>Pseudoalteromonas</taxon>
    </lineage>
</organism>
<dbReference type="InterPro" id="IPR008278">
    <property type="entry name" value="4-PPantetheinyl_Trfase_dom"/>
</dbReference>
<sequence>MLTQLKSSPTHEVYALHLPQLKLRLMVPAMKLQLMSHLSDDELATYHDFTFKQPALRWLGARLSAKWLLKNHVHSHLKTHQLSLIKNNKGAPFCAVSGLPVGLSHTAELAIAALCTGTFGIDTEHQSRFNNTPAPWLTPGEQVCLSTLGKRTATQLWCIKEALYKAIGHGPFLTFCQAVSVVKWQPNNIIINNNLYTQITHWQYQAWQLHQHDILLLEPNYDASYS</sequence>
<keyword evidence="4" id="KW-1185">Reference proteome</keyword>
<feature type="domain" description="4'-phosphopantetheinyl transferase" evidence="2">
    <location>
        <begin position="119"/>
        <end position="210"/>
    </location>
</feature>
<dbReference type="EMBL" id="AQGV01000015">
    <property type="protein sequence ID" value="MBE0370862.1"/>
    <property type="molecule type" value="Genomic_DNA"/>
</dbReference>
<keyword evidence="1" id="KW-0808">Transferase</keyword>
<dbReference type="Pfam" id="PF01648">
    <property type="entry name" value="ACPS"/>
    <property type="match status" value="1"/>
</dbReference>
<proteinExistence type="predicted"/>